<evidence type="ECO:0008006" key="2">
    <source>
        <dbReference type="Google" id="ProtNLM"/>
    </source>
</evidence>
<protein>
    <recommendedName>
        <fullName evidence="2">ApbE family protein</fullName>
    </recommendedName>
</protein>
<dbReference type="EMBL" id="UINC01035821">
    <property type="protein sequence ID" value="SVB28837.1"/>
    <property type="molecule type" value="Genomic_DNA"/>
</dbReference>
<dbReference type="PANTHER" id="PTHR40691:SF3">
    <property type="entry name" value="(NA+)-NQR MATURATION NQRM"/>
    <property type="match status" value="1"/>
</dbReference>
<organism evidence="1">
    <name type="scientific">marine metagenome</name>
    <dbReference type="NCBI Taxonomy" id="408172"/>
    <lineage>
        <taxon>unclassified sequences</taxon>
        <taxon>metagenomes</taxon>
        <taxon>ecological metagenomes</taxon>
    </lineage>
</organism>
<dbReference type="AlphaFoldDB" id="A0A382CU52"/>
<sequence length="60" mass="6418">MSTLFITFTLLLLVMTTMSVGLFFGKKPITGSCGGLKAIDEIGNCEICRGNINECPKSDS</sequence>
<evidence type="ECO:0000313" key="1">
    <source>
        <dbReference type="EMBL" id="SVB28837.1"/>
    </source>
</evidence>
<dbReference type="InterPro" id="IPR007495">
    <property type="entry name" value="NqrM"/>
</dbReference>
<accession>A0A382CU52</accession>
<name>A0A382CU52_9ZZZZ</name>
<proteinExistence type="predicted"/>
<gene>
    <name evidence="1" type="ORF">METZ01_LOCUS181691</name>
</gene>
<reference evidence="1" key="1">
    <citation type="submission" date="2018-05" db="EMBL/GenBank/DDBJ databases">
        <authorList>
            <person name="Lanie J.A."/>
            <person name="Ng W.-L."/>
            <person name="Kazmierczak K.M."/>
            <person name="Andrzejewski T.M."/>
            <person name="Davidsen T.M."/>
            <person name="Wayne K.J."/>
            <person name="Tettelin H."/>
            <person name="Glass J.I."/>
            <person name="Rusch D."/>
            <person name="Podicherti R."/>
            <person name="Tsui H.-C.T."/>
            <person name="Winkler M.E."/>
        </authorList>
    </citation>
    <scope>NUCLEOTIDE SEQUENCE</scope>
</reference>
<dbReference type="PANTHER" id="PTHR40691">
    <property type="entry name" value="(NA+)-NQR MATURATION NQRM"/>
    <property type="match status" value="1"/>
</dbReference>
<dbReference type="Pfam" id="PF04400">
    <property type="entry name" value="NqrM"/>
    <property type="match status" value="1"/>
</dbReference>